<sequence>MTEKVQAVRPKISHALVDKLIGKEYIRIYHCGVCGGSVGFSEVSCKVCETAVDWNGVKQGQKGRKRKSSF</sequence>
<organism evidence="1 2">
    <name type="scientific">Faecalibaculum rodentium</name>
    <dbReference type="NCBI Taxonomy" id="1702221"/>
    <lineage>
        <taxon>Bacteria</taxon>
        <taxon>Bacillati</taxon>
        <taxon>Bacillota</taxon>
        <taxon>Erysipelotrichia</taxon>
        <taxon>Erysipelotrichales</taxon>
        <taxon>Erysipelotrichaceae</taxon>
        <taxon>Faecalibaculum</taxon>
    </lineage>
</organism>
<dbReference type="Proteomes" id="UP000069771">
    <property type="component" value="Chromosome"/>
</dbReference>
<evidence type="ECO:0000313" key="1">
    <source>
        <dbReference type="EMBL" id="AMK54643.1"/>
    </source>
</evidence>
<gene>
    <name evidence="1" type="ORF">AALO17_15090</name>
</gene>
<accession>A0A140DVG6</accession>
<name>A0A140DVG6_9FIRM</name>
<dbReference type="EMBL" id="CP011391">
    <property type="protein sequence ID" value="AMK54643.1"/>
    <property type="molecule type" value="Genomic_DNA"/>
</dbReference>
<keyword evidence="2" id="KW-1185">Reference proteome</keyword>
<dbReference type="RefSeq" id="WP_067557309.1">
    <property type="nucleotide sequence ID" value="NZ_CP011391.1"/>
</dbReference>
<dbReference type="KEGG" id="fro:AALO17_15090"/>
<evidence type="ECO:0000313" key="2">
    <source>
        <dbReference type="Proteomes" id="UP000069771"/>
    </source>
</evidence>
<reference evidence="1 2" key="1">
    <citation type="journal article" date="2016" name="Gut Pathog.">
        <title>Whole genome sequencing of "Faecalibaculum rodentium" ALO17, isolated from C57BL/6J laboratory mouse feces.</title>
        <authorList>
            <person name="Lim S."/>
            <person name="Chang D.H."/>
            <person name="Ahn S."/>
            <person name="Kim B.C."/>
        </authorList>
    </citation>
    <scope>NUCLEOTIDE SEQUENCE [LARGE SCALE GENOMIC DNA]</scope>
    <source>
        <strain evidence="1 2">Alo17</strain>
    </source>
</reference>
<proteinExistence type="predicted"/>
<dbReference type="AlphaFoldDB" id="A0A140DVG6"/>
<protein>
    <submittedName>
        <fullName evidence="1">Uncharacterized protein</fullName>
    </submittedName>
</protein>
<dbReference type="GeneID" id="78478205"/>